<sequence>MNDIVPELLEKIQKQFQKDLKNNSKIKNILLKQKRETIDYTDSLEFAKEIGNILKDSLKENIDEELLPDGKMYYNIAQRILEPTIKNNFDIIADQCEKTQNILNKKAKIGLQSAKIDYNEEKTRSIINYISNAESYSQRENSFLSAIVTNAKSIVDDAVKNNADLHYKAGLNPKIIRTARGKTCKWCQAVAGIYDYSKVSNTGNDVFRRHANCDCSVVYDPGDKSNKVQNVWNKKIEYRPKQEEIKKRIILSKENKKISNKNIIEMRKLVGTKIGTAEISSFSEHFEERMQERGVEMESVLDAVRKPLKIDDPKTDKQGRTSFKIVGKNATIYVNPDTGTVTTVHKTHSRVVRKLLDGKED</sequence>
<organism evidence="1">
    <name type="scientific">Siphoviridae sp. ctJj91</name>
    <dbReference type="NCBI Taxonomy" id="2827838"/>
    <lineage>
        <taxon>Viruses</taxon>
        <taxon>Duplodnaviria</taxon>
        <taxon>Heunggongvirae</taxon>
        <taxon>Uroviricota</taxon>
        <taxon>Caudoviricetes</taxon>
    </lineage>
</organism>
<dbReference type="EMBL" id="BK032704">
    <property type="protein sequence ID" value="DAF55955.1"/>
    <property type="molecule type" value="Genomic_DNA"/>
</dbReference>
<name>A0A8S5SYV0_9CAUD</name>
<accession>A0A8S5SYV0</accession>
<proteinExistence type="predicted"/>
<dbReference type="InterPro" id="IPR057369">
    <property type="entry name" value="VG15"/>
</dbReference>
<evidence type="ECO:0000313" key="1">
    <source>
        <dbReference type="EMBL" id="DAF55955.1"/>
    </source>
</evidence>
<dbReference type="Pfam" id="PF25310">
    <property type="entry name" value="VG15"/>
    <property type="match status" value="1"/>
</dbReference>
<protein>
    <submittedName>
        <fullName evidence="1">Uncharacterized protein</fullName>
    </submittedName>
</protein>
<reference evidence="1" key="1">
    <citation type="journal article" date="2021" name="Proc. Natl. Acad. Sci. U.S.A.">
        <title>A Catalog of Tens of Thousands of Viruses from Human Metagenomes Reveals Hidden Associations with Chronic Diseases.</title>
        <authorList>
            <person name="Tisza M.J."/>
            <person name="Buck C.B."/>
        </authorList>
    </citation>
    <scope>NUCLEOTIDE SEQUENCE</scope>
    <source>
        <strain evidence="1">CtJj91</strain>
    </source>
</reference>